<dbReference type="OrthoDB" id="5503950at2"/>
<dbReference type="RefSeq" id="WP_091291626.1">
    <property type="nucleotide sequence ID" value="NZ_FNON01000004.1"/>
</dbReference>
<dbReference type="STRING" id="589385.SAMN05421504_104642"/>
<dbReference type="Gene3D" id="3.40.50.1110">
    <property type="entry name" value="SGNH hydrolase"/>
    <property type="match status" value="1"/>
</dbReference>
<accession>A0A1H3HH64</accession>
<feature type="disulfide bond" evidence="2">
    <location>
        <begin position="54"/>
        <end position="79"/>
    </location>
</feature>
<dbReference type="EMBL" id="FNON01000004">
    <property type="protein sequence ID" value="SDY14148.1"/>
    <property type="molecule type" value="Genomic_DNA"/>
</dbReference>
<feature type="active site" description="Nucleophile" evidence="1">
    <location>
        <position position="37"/>
    </location>
</feature>
<dbReference type="InterPro" id="IPR013830">
    <property type="entry name" value="SGNH_hydro"/>
</dbReference>
<feature type="disulfide bond" evidence="2">
    <location>
        <begin position="179"/>
        <end position="227"/>
    </location>
</feature>
<dbReference type="PANTHER" id="PTHR37981:SF1">
    <property type="entry name" value="SGNH HYDROLASE-TYPE ESTERASE DOMAIN-CONTAINING PROTEIN"/>
    <property type="match status" value="1"/>
</dbReference>
<dbReference type="InterPro" id="IPR037460">
    <property type="entry name" value="SEST-like"/>
</dbReference>
<feature type="active site" evidence="1">
    <location>
        <position position="246"/>
    </location>
</feature>
<evidence type="ECO:0000256" key="2">
    <source>
        <dbReference type="PIRSR" id="PIRSR637460-2"/>
    </source>
</evidence>
<protein>
    <submittedName>
        <fullName evidence="5">GDSL-like Lipase/Acylhydrolase family protein</fullName>
    </submittedName>
</protein>
<dbReference type="Proteomes" id="UP000199515">
    <property type="component" value="Unassembled WGS sequence"/>
</dbReference>
<gene>
    <name evidence="5" type="ORF">SAMN05421504_104642</name>
</gene>
<keyword evidence="5" id="KW-0378">Hydrolase</keyword>
<dbReference type="GO" id="GO:0019433">
    <property type="term" value="P:triglyceride catabolic process"/>
    <property type="evidence" value="ECO:0007669"/>
    <property type="project" value="TreeGrafter"/>
</dbReference>
<dbReference type="GO" id="GO:0004806">
    <property type="term" value="F:triacylglycerol lipase activity"/>
    <property type="evidence" value="ECO:0007669"/>
    <property type="project" value="TreeGrafter"/>
</dbReference>
<evidence type="ECO:0000259" key="4">
    <source>
        <dbReference type="PROSITE" id="PS51278"/>
    </source>
</evidence>
<proteinExistence type="predicted"/>
<evidence type="ECO:0000313" key="5">
    <source>
        <dbReference type="EMBL" id="SDY14148.1"/>
    </source>
</evidence>
<keyword evidence="2" id="KW-1015">Disulfide bond</keyword>
<keyword evidence="3" id="KW-0732">Signal</keyword>
<feature type="signal peptide" evidence="3">
    <location>
        <begin position="1"/>
        <end position="26"/>
    </location>
</feature>
<reference evidence="5 6" key="1">
    <citation type="submission" date="2016-10" db="EMBL/GenBank/DDBJ databases">
        <authorList>
            <person name="de Groot N.N."/>
        </authorList>
    </citation>
    <scope>NUCLEOTIDE SEQUENCE [LARGE SCALE GENOMIC DNA]</scope>
    <source>
        <strain evidence="5 6">CPCC 202699</strain>
    </source>
</reference>
<dbReference type="InterPro" id="IPR017932">
    <property type="entry name" value="GATase_2_dom"/>
</dbReference>
<feature type="domain" description="Glutamine amidotransferase type-2" evidence="4">
    <location>
        <begin position="179"/>
        <end position="265"/>
    </location>
</feature>
<keyword evidence="6" id="KW-1185">Reference proteome</keyword>
<dbReference type="Pfam" id="PF13472">
    <property type="entry name" value="Lipase_GDSL_2"/>
    <property type="match status" value="1"/>
</dbReference>
<feature type="disulfide bond" evidence="2">
    <location>
        <begin position="120"/>
        <end position="129"/>
    </location>
</feature>
<evidence type="ECO:0000313" key="6">
    <source>
        <dbReference type="Proteomes" id="UP000199515"/>
    </source>
</evidence>
<feature type="chain" id="PRO_5011793772" evidence="3">
    <location>
        <begin position="27"/>
        <end position="265"/>
    </location>
</feature>
<dbReference type="InterPro" id="IPR036514">
    <property type="entry name" value="SGNH_hydro_sf"/>
</dbReference>
<evidence type="ECO:0000256" key="3">
    <source>
        <dbReference type="SAM" id="SignalP"/>
    </source>
</evidence>
<sequence length="265" mass="27741">MRALRFLVPALLTAVAALGGTTVAHAAPAKYVALGDSYAVGVGTWTYDNSSDACRRGPLAYPRLWAAAHPSTTFVEASCSGARTADVLNTQVPKLTADTTLVTIQVGGNDAGFVDVLKQCILTIDDKDCVNRVEQAKNIARTTVSPALATTYAAVRQAAPSAKVIVVGYPRMYKIGGNCGIFGLSDTERTALNSAADVIAEITAARAADAGFTFLDARGTFDGHGICTSTPWLTSLEWSKLDESYHPNTAGHRSGYLAPLTAITG</sequence>
<dbReference type="AlphaFoldDB" id="A0A1H3HH64"/>
<name>A0A1H3HH64_9PSEU</name>
<evidence type="ECO:0000256" key="1">
    <source>
        <dbReference type="PIRSR" id="PIRSR637460-1"/>
    </source>
</evidence>
<dbReference type="SUPFAM" id="SSF52266">
    <property type="entry name" value="SGNH hydrolase"/>
    <property type="match status" value="1"/>
</dbReference>
<dbReference type="CDD" id="cd01823">
    <property type="entry name" value="SEST_like"/>
    <property type="match status" value="1"/>
</dbReference>
<organism evidence="5 6">
    <name type="scientific">Amycolatopsis xylanica</name>
    <dbReference type="NCBI Taxonomy" id="589385"/>
    <lineage>
        <taxon>Bacteria</taxon>
        <taxon>Bacillati</taxon>
        <taxon>Actinomycetota</taxon>
        <taxon>Actinomycetes</taxon>
        <taxon>Pseudonocardiales</taxon>
        <taxon>Pseudonocardiaceae</taxon>
        <taxon>Amycolatopsis</taxon>
    </lineage>
</organism>
<dbReference type="PROSITE" id="PS51278">
    <property type="entry name" value="GATASE_TYPE_2"/>
    <property type="match status" value="1"/>
</dbReference>
<dbReference type="PANTHER" id="PTHR37981">
    <property type="entry name" value="LIPASE 2"/>
    <property type="match status" value="1"/>
</dbReference>